<protein>
    <submittedName>
        <fullName evidence="1">Str. FM013</fullName>
    </submittedName>
</protein>
<organism evidence="1 2">
    <name type="scientific">Penicillium camemberti (strain FM 013)</name>
    <dbReference type="NCBI Taxonomy" id="1429867"/>
    <lineage>
        <taxon>Eukaryota</taxon>
        <taxon>Fungi</taxon>
        <taxon>Dikarya</taxon>
        <taxon>Ascomycota</taxon>
        <taxon>Pezizomycotina</taxon>
        <taxon>Eurotiomycetes</taxon>
        <taxon>Eurotiomycetidae</taxon>
        <taxon>Eurotiales</taxon>
        <taxon>Aspergillaceae</taxon>
        <taxon>Penicillium</taxon>
    </lineage>
</organism>
<gene>
    <name evidence="1" type="ORF">PCAMFM013_S003g000189</name>
</gene>
<keyword evidence="2" id="KW-1185">Reference proteome</keyword>
<accession>A0A0G4NZB2</accession>
<reference evidence="1 2" key="1">
    <citation type="journal article" date="2014" name="Nat. Commun.">
        <title>Multiple recent horizontal transfers of a large genomic region in cheese making fungi.</title>
        <authorList>
            <person name="Cheeseman K."/>
            <person name="Ropars J."/>
            <person name="Renault P."/>
            <person name="Dupont J."/>
            <person name="Gouzy J."/>
            <person name="Branca A."/>
            <person name="Abraham A.L."/>
            <person name="Ceppi M."/>
            <person name="Conseiller E."/>
            <person name="Debuchy R."/>
            <person name="Malagnac F."/>
            <person name="Goarin A."/>
            <person name="Silar P."/>
            <person name="Lacoste S."/>
            <person name="Sallet E."/>
            <person name="Bensimon A."/>
            <person name="Giraud T."/>
            <person name="Brygoo Y."/>
        </authorList>
    </citation>
    <scope>NUCLEOTIDE SEQUENCE [LARGE SCALE GENOMIC DNA]</scope>
    <source>
        <strain evidence="2">FM 013</strain>
    </source>
</reference>
<sequence length="65" mass="7222">MSREGGYRITSRASAEEYKLSHVIDSELATTGHHPLPLSSSIVLTYLISLLVDLTNPMSLMNLQY</sequence>
<evidence type="ECO:0000313" key="1">
    <source>
        <dbReference type="EMBL" id="CRL19398.1"/>
    </source>
</evidence>
<evidence type="ECO:0000313" key="2">
    <source>
        <dbReference type="Proteomes" id="UP000053732"/>
    </source>
</evidence>
<proteinExistence type="predicted"/>
<dbReference type="EMBL" id="HG793136">
    <property type="protein sequence ID" value="CRL19398.1"/>
    <property type="molecule type" value="Genomic_DNA"/>
</dbReference>
<dbReference type="AlphaFoldDB" id="A0A0G4NZB2"/>
<name>A0A0G4NZB2_PENC3</name>
<dbReference type="Proteomes" id="UP000053732">
    <property type="component" value="Unassembled WGS sequence"/>
</dbReference>